<dbReference type="Proteomes" id="UP000219215">
    <property type="component" value="Chromosome DPRO"/>
</dbReference>
<feature type="transmembrane region" description="Helical" evidence="6">
    <location>
        <begin position="248"/>
        <end position="267"/>
    </location>
</feature>
<keyword evidence="4 6" id="KW-1133">Transmembrane helix</keyword>
<dbReference type="EMBL" id="LT907975">
    <property type="protein sequence ID" value="SOB60916.1"/>
    <property type="molecule type" value="Genomic_DNA"/>
</dbReference>
<feature type="transmembrane region" description="Helical" evidence="6">
    <location>
        <begin position="184"/>
        <end position="203"/>
    </location>
</feature>
<dbReference type="PANTHER" id="PTHR32322">
    <property type="entry name" value="INNER MEMBRANE TRANSPORTER"/>
    <property type="match status" value="1"/>
</dbReference>
<proteinExistence type="predicted"/>
<keyword evidence="2" id="KW-1003">Cell membrane</keyword>
<dbReference type="Gene3D" id="1.10.3730.20">
    <property type="match status" value="2"/>
</dbReference>
<evidence type="ECO:0000256" key="5">
    <source>
        <dbReference type="ARBA" id="ARBA00023136"/>
    </source>
</evidence>
<feature type="transmembrane region" description="Helical" evidence="6">
    <location>
        <begin position="99"/>
        <end position="118"/>
    </location>
</feature>
<feature type="domain" description="EamA" evidence="7">
    <location>
        <begin position="11"/>
        <end position="141"/>
    </location>
</feature>
<feature type="transmembrane region" description="Helical" evidence="6">
    <location>
        <begin position="130"/>
        <end position="148"/>
    </location>
</feature>
<dbReference type="AlphaFoldDB" id="A0A2C8FER6"/>
<evidence type="ECO:0000313" key="8">
    <source>
        <dbReference type="EMBL" id="SOB60916.1"/>
    </source>
</evidence>
<comment type="subcellular location">
    <subcellularLocation>
        <location evidence="1">Cell membrane</location>
        <topology evidence="1">Multi-pass membrane protein</topology>
    </subcellularLocation>
</comment>
<feature type="transmembrane region" description="Helical" evidence="6">
    <location>
        <begin position="38"/>
        <end position="59"/>
    </location>
</feature>
<feature type="transmembrane region" description="Helical" evidence="6">
    <location>
        <begin position="71"/>
        <end position="93"/>
    </location>
</feature>
<feature type="transmembrane region" description="Helical" evidence="6">
    <location>
        <begin position="215"/>
        <end position="236"/>
    </location>
</feature>
<evidence type="ECO:0000256" key="6">
    <source>
        <dbReference type="SAM" id="Phobius"/>
    </source>
</evidence>
<dbReference type="KEGG" id="pprf:DPRO_3997"/>
<dbReference type="OrthoDB" id="5416392at2"/>
<dbReference type="RefSeq" id="WP_097013577.1">
    <property type="nucleotide sequence ID" value="NZ_LT907975.1"/>
</dbReference>
<evidence type="ECO:0000256" key="3">
    <source>
        <dbReference type="ARBA" id="ARBA00022692"/>
    </source>
</evidence>
<evidence type="ECO:0000259" key="7">
    <source>
        <dbReference type="Pfam" id="PF00892"/>
    </source>
</evidence>
<dbReference type="SUPFAM" id="SSF103481">
    <property type="entry name" value="Multidrug resistance efflux transporter EmrE"/>
    <property type="match status" value="2"/>
</dbReference>
<evidence type="ECO:0000256" key="1">
    <source>
        <dbReference type="ARBA" id="ARBA00004651"/>
    </source>
</evidence>
<accession>A0A2C8FER6</accession>
<dbReference type="GO" id="GO:0005886">
    <property type="term" value="C:plasma membrane"/>
    <property type="evidence" value="ECO:0007669"/>
    <property type="project" value="UniProtKB-SubCell"/>
</dbReference>
<keyword evidence="9" id="KW-1185">Reference proteome</keyword>
<dbReference type="InterPro" id="IPR037185">
    <property type="entry name" value="EmrE-like"/>
</dbReference>
<evidence type="ECO:0000256" key="4">
    <source>
        <dbReference type="ARBA" id="ARBA00022989"/>
    </source>
</evidence>
<dbReference type="InterPro" id="IPR000620">
    <property type="entry name" value="EamA_dom"/>
</dbReference>
<gene>
    <name evidence="8" type="ORF">DPRO_3997</name>
</gene>
<reference evidence="9" key="1">
    <citation type="submission" date="2017-09" db="EMBL/GenBank/DDBJ databases">
        <authorList>
            <person name="Regsiter A."/>
            <person name="William W."/>
        </authorList>
    </citation>
    <scope>NUCLEOTIDE SEQUENCE [LARGE SCALE GENOMIC DNA]</scope>
    <source>
        <strain evidence="9">500-1</strain>
    </source>
</reference>
<sequence>MTVTEGKGKAFFALCAGVFLWASSFVALKIAFQHFDPMIVIFGRMLIASICFLFVFKSLKNIDYRAGDWKLLLFMGVCEPGFYFIFEALALTYTDASQAGMICALLPLLIAVAARFTLGEKVSRKTLSGFCLAISGAIILSAAAESSSNAPNPILGNFLEFIAMICATGYMITLKGLTPRYNPWFLTMVQAFIGTMFYFPLLFLPTTTMPTEFSFIGISAIVYLGVFVTLAAYGLYNYGMSKIPASQASAFVNLIPVITLFLSWLMLGERLNMIQYAASFLVLAGVYISQDKKKEPVPEKSTTPAAP</sequence>
<feature type="transmembrane region" description="Helical" evidence="6">
    <location>
        <begin position="12"/>
        <end position="32"/>
    </location>
</feature>
<dbReference type="Pfam" id="PF00892">
    <property type="entry name" value="EamA"/>
    <property type="match status" value="2"/>
</dbReference>
<keyword evidence="3 6" id="KW-0812">Transmembrane</keyword>
<organism evidence="8 9">
    <name type="scientific">Pseudodesulfovibrio profundus</name>
    <dbReference type="NCBI Taxonomy" id="57320"/>
    <lineage>
        <taxon>Bacteria</taxon>
        <taxon>Pseudomonadati</taxon>
        <taxon>Thermodesulfobacteriota</taxon>
        <taxon>Desulfovibrionia</taxon>
        <taxon>Desulfovibrionales</taxon>
        <taxon>Desulfovibrionaceae</taxon>
    </lineage>
</organism>
<feature type="transmembrane region" description="Helical" evidence="6">
    <location>
        <begin position="154"/>
        <end position="172"/>
    </location>
</feature>
<feature type="domain" description="EamA" evidence="7">
    <location>
        <begin position="155"/>
        <end position="288"/>
    </location>
</feature>
<evidence type="ECO:0000313" key="9">
    <source>
        <dbReference type="Proteomes" id="UP000219215"/>
    </source>
</evidence>
<dbReference type="PANTHER" id="PTHR32322:SF18">
    <property type="entry name" value="S-ADENOSYLMETHIONINE_S-ADENOSYLHOMOCYSTEINE TRANSPORTER"/>
    <property type="match status" value="1"/>
</dbReference>
<feature type="transmembrane region" description="Helical" evidence="6">
    <location>
        <begin position="273"/>
        <end position="290"/>
    </location>
</feature>
<protein>
    <recommendedName>
        <fullName evidence="7">EamA domain-containing protein</fullName>
    </recommendedName>
</protein>
<evidence type="ECO:0000256" key="2">
    <source>
        <dbReference type="ARBA" id="ARBA00022475"/>
    </source>
</evidence>
<keyword evidence="5 6" id="KW-0472">Membrane</keyword>
<name>A0A2C8FER6_9BACT</name>
<dbReference type="InterPro" id="IPR050638">
    <property type="entry name" value="AA-Vitamin_Transporters"/>
</dbReference>